<evidence type="ECO:0000313" key="2">
    <source>
        <dbReference type="Proteomes" id="UP001153954"/>
    </source>
</evidence>
<gene>
    <name evidence="1" type="ORF">EEDITHA_LOCUS5358</name>
</gene>
<dbReference type="AlphaFoldDB" id="A0AAU9TRC7"/>
<evidence type="ECO:0000313" key="1">
    <source>
        <dbReference type="EMBL" id="CAH2089288.1"/>
    </source>
</evidence>
<keyword evidence="2" id="KW-1185">Reference proteome</keyword>
<accession>A0AAU9TRC7</accession>
<proteinExistence type="predicted"/>
<name>A0AAU9TRC7_EUPED</name>
<reference evidence="1" key="1">
    <citation type="submission" date="2022-03" db="EMBL/GenBank/DDBJ databases">
        <authorList>
            <person name="Tunstrom K."/>
        </authorList>
    </citation>
    <scope>NUCLEOTIDE SEQUENCE</scope>
</reference>
<organism evidence="1 2">
    <name type="scientific">Euphydryas editha</name>
    <name type="common">Edith's checkerspot</name>
    <dbReference type="NCBI Taxonomy" id="104508"/>
    <lineage>
        <taxon>Eukaryota</taxon>
        <taxon>Metazoa</taxon>
        <taxon>Ecdysozoa</taxon>
        <taxon>Arthropoda</taxon>
        <taxon>Hexapoda</taxon>
        <taxon>Insecta</taxon>
        <taxon>Pterygota</taxon>
        <taxon>Neoptera</taxon>
        <taxon>Endopterygota</taxon>
        <taxon>Lepidoptera</taxon>
        <taxon>Glossata</taxon>
        <taxon>Ditrysia</taxon>
        <taxon>Papilionoidea</taxon>
        <taxon>Nymphalidae</taxon>
        <taxon>Nymphalinae</taxon>
        <taxon>Euphydryas</taxon>
    </lineage>
</organism>
<dbReference type="Proteomes" id="UP001153954">
    <property type="component" value="Unassembled WGS sequence"/>
</dbReference>
<comment type="caution">
    <text evidence="1">The sequence shown here is derived from an EMBL/GenBank/DDBJ whole genome shotgun (WGS) entry which is preliminary data.</text>
</comment>
<sequence length="72" mass="7460">MIVKQSTEWLNVVRSIRRGAGGAGAGGGCSAERWRGSCDESSTMDGLGGRFSLTMCESDNSLEAFVSPASGD</sequence>
<protein>
    <submittedName>
        <fullName evidence="1">Uncharacterized protein</fullName>
    </submittedName>
</protein>
<dbReference type="EMBL" id="CAKOGL010000008">
    <property type="protein sequence ID" value="CAH2089288.1"/>
    <property type="molecule type" value="Genomic_DNA"/>
</dbReference>
<dbReference type="PROSITE" id="PS51257">
    <property type="entry name" value="PROKAR_LIPOPROTEIN"/>
    <property type="match status" value="1"/>
</dbReference>